<accession>A0A8S5TJM1</accession>
<name>A0A8S5TJM1_9CAUD</name>
<sequence length="164" mass="18453">MENTAFNQFGTATKDIIGWDDPIKDDGQNHSYVTLPAGIYDFTVTGFERKYYSGGVGKDPCNYAQLSLDIHGGELGEGRCRTSLFLKDTVMWKVATFFVSLGLLKQGDELKKMPWEKIIGKSGKAEFEVREYQDKSYEKKTCNDVKRFVAPSPETPKAAKKKAF</sequence>
<reference evidence="1" key="1">
    <citation type="journal article" date="2021" name="Proc. Natl. Acad. Sci. U.S.A.">
        <title>A Catalog of Tens of Thousands of Viruses from Human Metagenomes Reveals Hidden Associations with Chronic Diseases.</title>
        <authorList>
            <person name="Tisza M.J."/>
            <person name="Buck C.B."/>
        </authorList>
    </citation>
    <scope>NUCLEOTIDE SEQUENCE</scope>
    <source>
        <strain evidence="1">CtPJU6</strain>
    </source>
</reference>
<protein>
    <recommendedName>
        <fullName evidence="2">DUF669 domain-containing protein</fullName>
    </recommendedName>
</protein>
<evidence type="ECO:0000313" key="1">
    <source>
        <dbReference type="EMBL" id="DAF63320.1"/>
    </source>
</evidence>
<organism evidence="1">
    <name type="scientific">Myoviridae sp. ctPJU6</name>
    <dbReference type="NCBI Taxonomy" id="2827684"/>
    <lineage>
        <taxon>Viruses</taxon>
        <taxon>Duplodnaviria</taxon>
        <taxon>Heunggongvirae</taxon>
        <taxon>Uroviricota</taxon>
        <taxon>Caudoviricetes</taxon>
    </lineage>
</organism>
<dbReference type="EMBL" id="BK032838">
    <property type="protein sequence ID" value="DAF63320.1"/>
    <property type="molecule type" value="Genomic_DNA"/>
</dbReference>
<evidence type="ECO:0008006" key="2">
    <source>
        <dbReference type="Google" id="ProtNLM"/>
    </source>
</evidence>
<proteinExistence type="predicted"/>